<evidence type="ECO:0000313" key="1">
    <source>
        <dbReference type="EMBL" id="KAK8213461.1"/>
    </source>
</evidence>
<evidence type="ECO:0000313" key="2">
    <source>
        <dbReference type="Proteomes" id="UP001320706"/>
    </source>
</evidence>
<name>A0ACC3SIV5_9PEZI</name>
<keyword evidence="2" id="KW-1185">Reference proteome</keyword>
<sequence>MGSVAAAYQLLLTLTKSTSISSTCVHPGVESHKRKESDTCELEPSSLSGRNVHAIIQPETNIAQRDATIACTGAFIDMPLWPPTRAPETPYLRCNTILDGKRAAQALGDRGIIEEKGLAGGI</sequence>
<reference evidence="1" key="1">
    <citation type="submission" date="2024-02" db="EMBL/GenBank/DDBJ databases">
        <title>Metagenome Assembled Genome of Zalaria obscura JY119.</title>
        <authorList>
            <person name="Vighnesh L."/>
            <person name="Jagadeeshwari U."/>
            <person name="Venkata Ramana C."/>
            <person name="Sasikala C."/>
        </authorList>
    </citation>
    <scope>NUCLEOTIDE SEQUENCE</scope>
    <source>
        <strain evidence="1">JY119</strain>
    </source>
</reference>
<organism evidence="1 2">
    <name type="scientific">Zalaria obscura</name>
    <dbReference type="NCBI Taxonomy" id="2024903"/>
    <lineage>
        <taxon>Eukaryota</taxon>
        <taxon>Fungi</taxon>
        <taxon>Dikarya</taxon>
        <taxon>Ascomycota</taxon>
        <taxon>Pezizomycotina</taxon>
        <taxon>Dothideomycetes</taxon>
        <taxon>Dothideomycetidae</taxon>
        <taxon>Dothideales</taxon>
        <taxon>Zalariaceae</taxon>
        <taxon>Zalaria</taxon>
    </lineage>
</organism>
<accession>A0ACC3SIV5</accession>
<proteinExistence type="predicted"/>
<gene>
    <name evidence="1" type="ORF">M8818_002763</name>
</gene>
<comment type="caution">
    <text evidence="1">The sequence shown here is derived from an EMBL/GenBank/DDBJ whole genome shotgun (WGS) entry which is preliminary data.</text>
</comment>
<dbReference type="EMBL" id="JAMKPW020000011">
    <property type="protein sequence ID" value="KAK8213461.1"/>
    <property type="molecule type" value="Genomic_DNA"/>
</dbReference>
<dbReference type="Proteomes" id="UP001320706">
    <property type="component" value="Unassembled WGS sequence"/>
</dbReference>
<protein>
    <submittedName>
        <fullName evidence="1">Uncharacterized protein</fullName>
    </submittedName>
</protein>